<dbReference type="EMBL" id="KQ978150">
    <property type="protein sequence ID" value="KYM96697.1"/>
    <property type="molecule type" value="Genomic_DNA"/>
</dbReference>
<dbReference type="GO" id="GO:0008270">
    <property type="term" value="F:zinc ion binding"/>
    <property type="evidence" value="ECO:0007669"/>
    <property type="project" value="UniProtKB-KW"/>
</dbReference>
<dbReference type="Proteomes" id="UP000078542">
    <property type="component" value="Unassembled WGS sequence"/>
</dbReference>
<dbReference type="PANTHER" id="PTHR46927:SF3">
    <property type="entry name" value="THAP-TYPE DOMAIN-CONTAINING PROTEIN"/>
    <property type="match status" value="1"/>
</dbReference>
<keyword evidence="8" id="KW-1185">Reference proteome</keyword>
<evidence type="ECO:0000256" key="3">
    <source>
        <dbReference type="ARBA" id="ARBA00022833"/>
    </source>
</evidence>
<gene>
    <name evidence="7" type="ORF">ALC62_12645</name>
</gene>
<dbReference type="SUPFAM" id="SSF57716">
    <property type="entry name" value="Glucocorticoid receptor-like (DNA-binding domain)"/>
    <property type="match status" value="1"/>
</dbReference>
<evidence type="ECO:0000256" key="2">
    <source>
        <dbReference type="ARBA" id="ARBA00022771"/>
    </source>
</evidence>
<keyword evidence="4 5" id="KW-0238">DNA-binding</keyword>
<proteinExistence type="predicted"/>
<dbReference type="STRING" id="456900.A0A151IB19"/>
<dbReference type="PANTHER" id="PTHR46927">
    <property type="entry name" value="AGAP005574-PA"/>
    <property type="match status" value="1"/>
</dbReference>
<dbReference type="AlphaFoldDB" id="A0A151IB19"/>
<evidence type="ECO:0000256" key="4">
    <source>
        <dbReference type="ARBA" id="ARBA00023125"/>
    </source>
</evidence>
<dbReference type="InterPro" id="IPR006612">
    <property type="entry name" value="THAP_Znf"/>
</dbReference>
<dbReference type="InterPro" id="IPR052224">
    <property type="entry name" value="THAP_domain_protein"/>
</dbReference>
<sequence length="59" mass="6795">MSGCAAVNCSNRIDKGYRLFSFPKGKRGDKWVDNMRRDKWTPTTSSRLCEVSITLKIRI</sequence>
<keyword evidence="3" id="KW-0862">Zinc</keyword>
<evidence type="ECO:0000256" key="5">
    <source>
        <dbReference type="PROSITE-ProRule" id="PRU00309"/>
    </source>
</evidence>
<evidence type="ECO:0000313" key="7">
    <source>
        <dbReference type="EMBL" id="KYM96697.1"/>
    </source>
</evidence>
<organism evidence="7 8">
    <name type="scientific">Cyphomyrmex costatus</name>
    <dbReference type="NCBI Taxonomy" id="456900"/>
    <lineage>
        <taxon>Eukaryota</taxon>
        <taxon>Metazoa</taxon>
        <taxon>Ecdysozoa</taxon>
        <taxon>Arthropoda</taxon>
        <taxon>Hexapoda</taxon>
        <taxon>Insecta</taxon>
        <taxon>Pterygota</taxon>
        <taxon>Neoptera</taxon>
        <taxon>Endopterygota</taxon>
        <taxon>Hymenoptera</taxon>
        <taxon>Apocrita</taxon>
        <taxon>Aculeata</taxon>
        <taxon>Formicoidea</taxon>
        <taxon>Formicidae</taxon>
        <taxon>Myrmicinae</taxon>
        <taxon>Cyphomyrmex</taxon>
    </lineage>
</organism>
<feature type="domain" description="THAP-type" evidence="6">
    <location>
        <begin position="1"/>
        <end position="59"/>
    </location>
</feature>
<dbReference type="PROSITE" id="PS50950">
    <property type="entry name" value="ZF_THAP"/>
    <property type="match status" value="1"/>
</dbReference>
<protein>
    <recommendedName>
        <fullName evidence="6">THAP-type domain-containing protein</fullName>
    </recommendedName>
</protein>
<dbReference type="GO" id="GO:0003677">
    <property type="term" value="F:DNA binding"/>
    <property type="evidence" value="ECO:0007669"/>
    <property type="project" value="UniProtKB-UniRule"/>
</dbReference>
<name>A0A151IB19_9HYME</name>
<dbReference type="Pfam" id="PF05485">
    <property type="entry name" value="THAP"/>
    <property type="match status" value="1"/>
</dbReference>
<evidence type="ECO:0000313" key="8">
    <source>
        <dbReference type="Proteomes" id="UP000078542"/>
    </source>
</evidence>
<evidence type="ECO:0000256" key="1">
    <source>
        <dbReference type="ARBA" id="ARBA00022723"/>
    </source>
</evidence>
<accession>A0A151IB19</accession>
<keyword evidence="2 5" id="KW-0863">Zinc-finger</keyword>
<keyword evidence="1" id="KW-0479">Metal-binding</keyword>
<reference evidence="7 8" key="1">
    <citation type="submission" date="2016-03" db="EMBL/GenBank/DDBJ databases">
        <title>Cyphomyrmex costatus WGS genome.</title>
        <authorList>
            <person name="Nygaard S."/>
            <person name="Hu H."/>
            <person name="Boomsma J."/>
            <person name="Zhang G."/>
        </authorList>
    </citation>
    <scope>NUCLEOTIDE SEQUENCE [LARGE SCALE GENOMIC DNA]</scope>
    <source>
        <strain evidence="7">MS0001</strain>
        <tissue evidence="7">Whole body</tissue>
    </source>
</reference>
<evidence type="ECO:0000259" key="6">
    <source>
        <dbReference type="PROSITE" id="PS50950"/>
    </source>
</evidence>